<dbReference type="EMBL" id="FOLL01000005">
    <property type="protein sequence ID" value="SFC13321.1"/>
    <property type="molecule type" value="Genomic_DNA"/>
</dbReference>
<dbReference type="STRING" id="623281.SAMN05421747_1058"/>
<evidence type="ECO:0000256" key="1">
    <source>
        <dbReference type="SAM" id="Phobius"/>
    </source>
</evidence>
<keyword evidence="1" id="KW-0472">Membrane</keyword>
<protein>
    <recommendedName>
        <fullName evidence="4">Membrane domain of glycerophosphoryl diester phosphodiesterase</fullName>
    </recommendedName>
</protein>
<feature type="transmembrane region" description="Helical" evidence="1">
    <location>
        <begin position="189"/>
        <end position="209"/>
    </location>
</feature>
<feature type="transmembrane region" description="Helical" evidence="1">
    <location>
        <begin position="144"/>
        <end position="168"/>
    </location>
</feature>
<evidence type="ECO:0000313" key="2">
    <source>
        <dbReference type="EMBL" id="SFC13321.1"/>
    </source>
</evidence>
<dbReference type="AlphaFoldDB" id="A0A1I1GPA0"/>
<organism evidence="2 3">
    <name type="scientific">Parapedobacter composti</name>
    <dbReference type="NCBI Taxonomy" id="623281"/>
    <lineage>
        <taxon>Bacteria</taxon>
        <taxon>Pseudomonadati</taxon>
        <taxon>Bacteroidota</taxon>
        <taxon>Sphingobacteriia</taxon>
        <taxon>Sphingobacteriales</taxon>
        <taxon>Sphingobacteriaceae</taxon>
        <taxon>Parapedobacter</taxon>
    </lineage>
</organism>
<evidence type="ECO:0008006" key="4">
    <source>
        <dbReference type="Google" id="ProtNLM"/>
    </source>
</evidence>
<proteinExistence type="predicted"/>
<feature type="transmembrane region" description="Helical" evidence="1">
    <location>
        <begin position="27"/>
        <end position="51"/>
    </location>
</feature>
<dbReference type="RefSeq" id="WP_090972743.1">
    <property type="nucleotide sequence ID" value="NZ_FOLL01000005.1"/>
</dbReference>
<accession>A0A1I1GPA0</accession>
<keyword evidence="3" id="KW-1185">Reference proteome</keyword>
<dbReference type="Proteomes" id="UP000199577">
    <property type="component" value="Unassembled WGS sequence"/>
</dbReference>
<keyword evidence="1" id="KW-1133">Transmembrane helix</keyword>
<feature type="transmembrane region" description="Helical" evidence="1">
    <location>
        <begin position="103"/>
        <end position="132"/>
    </location>
</feature>
<gene>
    <name evidence="2" type="ORF">SAMN05421747_1058</name>
</gene>
<dbReference type="OrthoDB" id="752539at2"/>
<sequence>MIEFLKESTFAVNEVIGRSWGLLKKHYFAIAGLCFLLFITSNTSGILAFYFSEVNPFLSVFMAFLFVILYFGAQLTLFKYIFTLIDKREAVKLWDAIPSTKELLYFFTGMVSIALLALLFYLVISVVAFPLVYANIEVSLMVNIARLVSAAVIFLFLLRVAFYPFFIIERQAEPFRALRLSFALTRGNVTKLLLILAFFAILHLLYLYFNYTGYPMVSTALSLLNSFLVAPLSSVVIAVAYRNMMDDYHGGDDPEVMKNII</sequence>
<feature type="transmembrane region" description="Helical" evidence="1">
    <location>
        <begin position="57"/>
        <end position="82"/>
    </location>
</feature>
<evidence type="ECO:0000313" key="3">
    <source>
        <dbReference type="Proteomes" id="UP000199577"/>
    </source>
</evidence>
<reference evidence="2 3" key="1">
    <citation type="submission" date="2016-10" db="EMBL/GenBank/DDBJ databases">
        <authorList>
            <person name="de Groot N.N."/>
        </authorList>
    </citation>
    <scope>NUCLEOTIDE SEQUENCE [LARGE SCALE GENOMIC DNA]</scope>
    <source>
        <strain evidence="2 3">DSM 22900</strain>
    </source>
</reference>
<keyword evidence="1" id="KW-0812">Transmembrane</keyword>
<feature type="transmembrane region" description="Helical" evidence="1">
    <location>
        <begin position="221"/>
        <end position="241"/>
    </location>
</feature>
<name>A0A1I1GPA0_9SPHI</name>